<proteinExistence type="predicted"/>
<dbReference type="InterPro" id="IPR052809">
    <property type="entry name" value="Actin_polarity_regulatory"/>
</dbReference>
<dbReference type="OrthoDB" id="3980302at2759"/>
<evidence type="ECO:0000313" key="2">
    <source>
        <dbReference type="EMBL" id="KAH3674236.1"/>
    </source>
</evidence>
<name>A0A9P8TCM5_9ASCO</name>
<reference evidence="2" key="1">
    <citation type="journal article" date="2021" name="Open Biol.">
        <title>Shared evolutionary footprints suggest mitochondrial oxidative damage underlies multiple complex I losses in fungi.</title>
        <authorList>
            <person name="Schikora-Tamarit M.A."/>
            <person name="Marcet-Houben M."/>
            <person name="Nosek J."/>
            <person name="Gabaldon T."/>
        </authorList>
    </citation>
    <scope>NUCLEOTIDE SEQUENCE</scope>
    <source>
        <strain evidence="2">CBS6341</strain>
    </source>
</reference>
<dbReference type="GO" id="GO:0000282">
    <property type="term" value="P:cellular bud site selection"/>
    <property type="evidence" value="ECO:0007669"/>
    <property type="project" value="TreeGrafter"/>
</dbReference>
<dbReference type="GO" id="GO:0005886">
    <property type="term" value="C:plasma membrane"/>
    <property type="evidence" value="ECO:0007669"/>
    <property type="project" value="TreeGrafter"/>
</dbReference>
<comment type="caution">
    <text evidence="2">The sequence shown here is derived from an EMBL/GenBank/DDBJ whole genome shotgun (WGS) entry which is preliminary data.</text>
</comment>
<evidence type="ECO:0000313" key="3">
    <source>
        <dbReference type="Proteomes" id="UP000769528"/>
    </source>
</evidence>
<dbReference type="Pfam" id="PF08616">
    <property type="entry name" value="SPA"/>
    <property type="match status" value="1"/>
</dbReference>
<reference evidence="2" key="2">
    <citation type="submission" date="2021-01" db="EMBL/GenBank/DDBJ databases">
        <authorList>
            <person name="Schikora-Tamarit M.A."/>
        </authorList>
    </citation>
    <scope>NUCLEOTIDE SEQUENCE</scope>
    <source>
        <strain evidence="2">CBS6341</strain>
    </source>
</reference>
<dbReference type="PANTHER" id="PTHR28245">
    <property type="entry name" value="ARF3-INTERACTING PROTEIN 1"/>
    <property type="match status" value="1"/>
</dbReference>
<dbReference type="GO" id="GO:0005935">
    <property type="term" value="C:cellular bud neck"/>
    <property type="evidence" value="ECO:0007669"/>
    <property type="project" value="TreeGrafter"/>
</dbReference>
<accession>A0A9P8TCM5</accession>
<feature type="domain" description="Arf3-interacting protein 1 N-terminal" evidence="1">
    <location>
        <begin position="29"/>
        <end position="99"/>
    </location>
</feature>
<dbReference type="InterPro" id="IPR012860">
    <property type="entry name" value="Afi1_N"/>
</dbReference>
<dbReference type="GO" id="GO:0051666">
    <property type="term" value="P:actin cortical patch localization"/>
    <property type="evidence" value="ECO:0007669"/>
    <property type="project" value="TreeGrafter"/>
</dbReference>
<sequence length="523" mass="61883">MIKIMNDIQSQVLIRHTQSSNNNNDYIKFIIGTEFDHKIGPIIKHQIPHEIPGFKDNLNTLADLFIPDNSEQSLIEDYSIQILYKDLSDGNYKILPSSDFQNDNDGNIDSEILIFYTVTKSIKSNNSKRGLIIKSISIGTLINWDFIINLKPILKELIDIYLIDESINLIQQLEEINYKFKNYSSSSNHFQIDQSIISKLLKFLIEILTNLNNLNNLQNLSIFIYSQNSTDYLSQFIIILSQFLNGFQTFNFINSKILYFPLIELINFEKFIMNNDNKGSNFKILGIRNLIFKDFIQYYDFFYDLDSNQLIINNSILQREQEPPIVYKNYEILSILQKIQSSNNLNEFTIDSLIKIFQKFNIYKILNFNDCIDSIQFNLKFYYLKNFNNLIIFEKFFHKNSIILIKLIKNLLICIDNNQILKLNDIYKELNQSIQLFNDINLFITILKNFPIQIISTNFQLYELINFKNFNDEFEIFNLILKPIFYKSKIPQLIKFYQNLNPFIKINEFLTIAIENKEIYNSI</sequence>
<dbReference type="Pfam" id="PF07792">
    <property type="entry name" value="Afi1"/>
    <property type="match status" value="1"/>
</dbReference>
<evidence type="ECO:0000259" key="1">
    <source>
        <dbReference type="Pfam" id="PF07792"/>
    </source>
</evidence>
<protein>
    <recommendedName>
        <fullName evidence="1">Arf3-interacting protein 1 N-terminal domain-containing protein</fullName>
    </recommendedName>
</protein>
<dbReference type="AlphaFoldDB" id="A0A9P8TCM5"/>
<organism evidence="2 3">
    <name type="scientific">Wickerhamomyces mucosus</name>
    <dbReference type="NCBI Taxonomy" id="1378264"/>
    <lineage>
        <taxon>Eukaryota</taxon>
        <taxon>Fungi</taxon>
        <taxon>Dikarya</taxon>
        <taxon>Ascomycota</taxon>
        <taxon>Saccharomycotina</taxon>
        <taxon>Saccharomycetes</taxon>
        <taxon>Phaffomycetales</taxon>
        <taxon>Wickerhamomycetaceae</taxon>
        <taxon>Wickerhamomyces</taxon>
    </lineage>
</organism>
<dbReference type="Proteomes" id="UP000769528">
    <property type="component" value="Unassembled WGS sequence"/>
</dbReference>
<dbReference type="PANTHER" id="PTHR28245:SF1">
    <property type="entry name" value="ARF3-INTERACTING PROTEIN 1"/>
    <property type="match status" value="1"/>
</dbReference>
<dbReference type="EMBL" id="JAEUBF010000905">
    <property type="protein sequence ID" value="KAH3674236.1"/>
    <property type="molecule type" value="Genomic_DNA"/>
</dbReference>
<gene>
    <name evidence="2" type="ORF">WICMUC_003478</name>
</gene>
<keyword evidence="3" id="KW-1185">Reference proteome</keyword>